<reference evidence="2 3" key="1">
    <citation type="submission" date="2021-03" db="EMBL/GenBank/DDBJ databases">
        <title>Actinoplanes flavus sp. nov., a novel actinomycete isolated from Coconut Palm rhizosphere soil.</title>
        <authorList>
            <person name="Luo X."/>
        </authorList>
    </citation>
    <scope>NUCLEOTIDE SEQUENCE [LARGE SCALE GENOMIC DNA]</scope>
    <source>
        <strain evidence="2 3">NEAU-H7</strain>
    </source>
</reference>
<evidence type="ECO:0000313" key="2">
    <source>
        <dbReference type="EMBL" id="MBO3736711.1"/>
    </source>
</evidence>
<dbReference type="RefSeq" id="WP_208465926.1">
    <property type="nucleotide sequence ID" value="NZ_JAGFNS010000002.1"/>
</dbReference>
<gene>
    <name evidence="2" type="ORF">J5X75_04145</name>
</gene>
<evidence type="ECO:0000256" key="1">
    <source>
        <dbReference type="SAM" id="MobiDB-lite"/>
    </source>
</evidence>
<accession>A0ABS3UEP9</accession>
<sequence>MSTSVDDTRRGIVPTQSDAGAQPEHRPMWWEQRMQAHADAGLFSLFANMPRLVVQAMRMGWRVDRWRTEAGEAR</sequence>
<dbReference type="EMBL" id="JAGFNS010000002">
    <property type="protein sequence ID" value="MBO3736711.1"/>
    <property type="molecule type" value="Genomic_DNA"/>
</dbReference>
<protein>
    <submittedName>
        <fullName evidence="2">Uncharacterized protein</fullName>
    </submittedName>
</protein>
<comment type="caution">
    <text evidence="2">The sequence shown here is derived from an EMBL/GenBank/DDBJ whole genome shotgun (WGS) entry which is preliminary data.</text>
</comment>
<keyword evidence="3" id="KW-1185">Reference proteome</keyword>
<feature type="region of interest" description="Disordered" evidence="1">
    <location>
        <begin position="1"/>
        <end position="25"/>
    </location>
</feature>
<organism evidence="2 3">
    <name type="scientific">Actinoplanes flavus</name>
    <dbReference type="NCBI Taxonomy" id="2820290"/>
    <lineage>
        <taxon>Bacteria</taxon>
        <taxon>Bacillati</taxon>
        <taxon>Actinomycetota</taxon>
        <taxon>Actinomycetes</taxon>
        <taxon>Micromonosporales</taxon>
        <taxon>Micromonosporaceae</taxon>
        <taxon>Actinoplanes</taxon>
    </lineage>
</organism>
<dbReference type="Proteomes" id="UP000679690">
    <property type="component" value="Unassembled WGS sequence"/>
</dbReference>
<proteinExistence type="predicted"/>
<evidence type="ECO:0000313" key="3">
    <source>
        <dbReference type="Proteomes" id="UP000679690"/>
    </source>
</evidence>
<name>A0ABS3UEP9_9ACTN</name>
<feature type="compositionally biased region" description="Basic and acidic residues" evidence="1">
    <location>
        <begin position="1"/>
        <end position="10"/>
    </location>
</feature>